<dbReference type="AlphaFoldDB" id="L7C7G2"/>
<organism evidence="1 2">
    <name type="scientific">Rhodopirellula baltica SWK14</name>
    <dbReference type="NCBI Taxonomy" id="993516"/>
    <lineage>
        <taxon>Bacteria</taxon>
        <taxon>Pseudomonadati</taxon>
        <taxon>Planctomycetota</taxon>
        <taxon>Planctomycetia</taxon>
        <taxon>Pirellulales</taxon>
        <taxon>Pirellulaceae</taxon>
        <taxon>Rhodopirellula</taxon>
    </lineage>
</organism>
<name>L7C7G2_RHOBT</name>
<evidence type="ECO:0000313" key="1">
    <source>
        <dbReference type="EMBL" id="ELP30144.1"/>
    </source>
</evidence>
<sequence length="140" mass="15549">MSENAGSDLNNAIENVLKGPELQMLGGHSIADKAGHRRALVRIKWYEHGTGRTYRQHYLGSDEVPNVEIAVDDVTNVNIYPRDAVPVFVGHYWPTGTPTPLATNVACTDYSVAEGGKLVAYRWHGETELSADKFHWVETE</sequence>
<dbReference type="RefSeq" id="WP_007340430.1">
    <property type="nucleotide sequence ID" value="NZ_AMWG01000165.1"/>
</dbReference>
<gene>
    <name evidence="1" type="ORF">RBSWK_05902</name>
</gene>
<accession>L7C7G2</accession>
<dbReference type="Gene3D" id="3.60.21.10">
    <property type="match status" value="1"/>
</dbReference>
<evidence type="ECO:0008006" key="3">
    <source>
        <dbReference type="Google" id="ProtNLM"/>
    </source>
</evidence>
<comment type="caution">
    <text evidence="1">The sequence shown here is derived from an EMBL/GenBank/DDBJ whole genome shotgun (WGS) entry which is preliminary data.</text>
</comment>
<evidence type="ECO:0000313" key="2">
    <source>
        <dbReference type="Proteomes" id="UP000010959"/>
    </source>
</evidence>
<protein>
    <recommendedName>
        <fullName evidence="3">Diadenosine tetraphosphatase</fullName>
    </recommendedName>
</protein>
<dbReference type="EMBL" id="AMWG01000165">
    <property type="protein sequence ID" value="ELP30144.1"/>
    <property type="molecule type" value="Genomic_DNA"/>
</dbReference>
<dbReference type="PATRIC" id="fig|993516.3.peg.6326"/>
<reference evidence="1 2" key="1">
    <citation type="journal article" date="2013" name="Mar. Genomics">
        <title>Expression of sulfatases in Rhodopirellula baltica and the diversity of sulfatases in the genus Rhodopirellula.</title>
        <authorList>
            <person name="Wegner C.E."/>
            <person name="Richter-Heitmann T."/>
            <person name="Klindworth A."/>
            <person name="Klockow C."/>
            <person name="Richter M."/>
            <person name="Achstetter T."/>
            <person name="Glockner F.O."/>
            <person name="Harder J."/>
        </authorList>
    </citation>
    <scope>NUCLEOTIDE SEQUENCE [LARGE SCALE GENOMIC DNA]</scope>
    <source>
        <strain evidence="1 2">SWK14</strain>
    </source>
</reference>
<proteinExistence type="predicted"/>
<dbReference type="InterPro" id="IPR029052">
    <property type="entry name" value="Metallo-depent_PP-like"/>
</dbReference>
<dbReference type="Proteomes" id="UP000010959">
    <property type="component" value="Unassembled WGS sequence"/>
</dbReference>